<dbReference type="CDD" id="cd17952">
    <property type="entry name" value="DEADc_DDX42"/>
    <property type="match status" value="1"/>
</dbReference>
<dbReference type="PROSITE" id="PS51192">
    <property type="entry name" value="HELICASE_ATP_BIND_1"/>
    <property type="match status" value="1"/>
</dbReference>
<evidence type="ECO:0000256" key="4">
    <source>
        <dbReference type="ARBA" id="ARBA00022806"/>
    </source>
</evidence>
<feature type="compositionally biased region" description="Low complexity" evidence="8">
    <location>
        <begin position="711"/>
        <end position="729"/>
    </location>
</feature>
<evidence type="ECO:0000256" key="6">
    <source>
        <dbReference type="ARBA" id="ARBA00047984"/>
    </source>
</evidence>
<dbReference type="RefSeq" id="XP_027194346.1">
    <property type="nucleotide sequence ID" value="XM_027338545.1"/>
</dbReference>
<evidence type="ECO:0000259" key="11">
    <source>
        <dbReference type="PROSITE" id="PS51195"/>
    </source>
</evidence>
<evidence type="ECO:0000313" key="12">
    <source>
        <dbReference type="Proteomes" id="UP000515146"/>
    </source>
</evidence>
<protein>
    <recommendedName>
        <fullName evidence="1">RNA helicase</fullName>
        <ecNumber evidence="1">3.6.4.13</ecNumber>
    </recommendedName>
</protein>
<feature type="region of interest" description="Disordered" evidence="8">
    <location>
        <begin position="744"/>
        <end position="823"/>
    </location>
</feature>
<feature type="domain" description="Helicase C-terminal" evidence="10">
    <location>
        <begin position="512"/>
        <end position="657"/>
    </location>
</feature>
<evidence type="ECO:0000256" key="7">
    <source>
        <dbReference type="PROSITE-ProRule" id="PRU00552"/>
    </source>
</evidence>
<dbReference type="AlphaFoldDB" id="A0A6P6XN92"/>
<feature type="domain" description="Helicase ATP-binding" evidence="9">
    <location>
        <begin position="306"/>
        <end position="481"/>
    </location>
</feature>
<dbReference type="FunCoup" id="A0A6P6XN92">
    <property type="interactions" value="2327"/>
</dbReference>
<dbReference type="Pfam" id="PF00271">
    <property type="entry name" value="Helicase_C"/>
    <property type="match status" value="1"/>
</dbReference>
<feature type="region of interest" description="Disordered" evidence="8">
    <location>
        <begin position="672"/>
        <end position="732"/>
    </location>
</feature>
<keyword evidence="12" id="KW-1185">Reference proteome</keyword>
<dbReference type="InterPro" id="IPR000629">
    <property type="entry name" value="RNA-helicase_DEAD-box_CS"/>
</dbReference>
<dbReference type="PROSITE" id="PS00039">
    <property type="entry name" value="DEAD_ATP_HELICASE"/>
    <property type="match status" value="1"/>
</dbReference>
<feature type="region of interest" description="Disordered" evidence="8">
    <location>
        <begin position="40"/>
        <end position="156"/>
    </location>
</feature>
<proteinExistence type="predicted"/>
<dbReference type="GO" id="GO:0005524">
    <property type="term" value="F:ATP binding"/>
    <property type="evidence" value="ECO:0007669"/>
    <property type="project" value="UniProtKB-KW"/>
</dbReference>
<keyword evidence="4" id="KW-0347">Helicase</keyword>
<evidence type="ECO:0000259" key="9">
    <source>
        <dbReference type="PROSITE" id="PS51192"/>
    </source>
</evidence>
<dbReference type="InParanoid" id="A0A6P6XN92"/>
<evidence type="ECO:0000256" key="8">
    <source>
        <dbReference type="SAM" id="MobiDB-lite"/>
    </source>
</evidence>
<feature type="compositionally biased region" description="Low complexity" evidence="8">
    <location>
        <begin position="673"/>
        <end position="685"/>
    </location>
</feature>
<reference evidence="13" key="1">
    <citation type="submission" date="2025-08" db="UniProtKB">
        <authorList>
            <consortium name="RefSeq"/>
        </authorList>
    </citation>
    <scope>IDENTIFICATION</scope>
    <source>
        <strain evidence="13">Airmid</strain>
    </source>
</reference>
<dbReference type="InterPro" id="IPR014001">
    <property type="entry name" value="Helicase_ATP-bd"/>
</dbReference>
<dbReference type="InterPro" id="IPR011545">
    <property type="entry name" value="DEAD/DEAH_box_helicase_dom"/>
</dbReference>
<dbReference type="PANTHER" id="PTHR47958">
    <property type="entry name" value="ATP-DEPENDENT RNA HELICASE DBP3"/>
    <property type="match status" value="1"/>
</dbReference>
<evidence type="ECO:0000313" key="13">
    <source>
        <dbReference type="RefSeq" id="XP_027194346.1"/>
    </source>
</evidence>
<dbReference type="SUPFAM" id="SSF52540">
    <property type="entry name" value="P-loop containing nucleoside triphosphate hydrolases"/>
    <property type="match status" value="2"/>
</dbReference>
<gene>
    <name evidence="13" type="primary">LOC113789058</name>
</gene>
<feature type="compositionally biased region" description="Acidic residues" evidence="8">
    <location>
        <begin position="57"/>
        <end position="69"/>
    </location>
</feature>
<feature type="compositionally biased region" description="Low complexity" evidence="8">
    <location>
        <begin position="750"/>
        <end position="769"/>
    </location>
</feature>
<evidence type="ECO:0000256" key="2">
    <source>
        <dbReference type="ARBA" id="ARBA00022741"/>
    </source>
</evidence>
<evidence type="ECO:0000256" key="1">
    <source>
        <dbReference type="ARBA" id="ARBA00012552"/>
    </source>
</evidence>
<keyword evidence="3" id="KW-0378">Hydrolase</keyword>
<dbReference type="SMART" id="SM00490">
    <property type="entry name" value="HELICc"/>
    <property type="match status" value="1"/>
</dbReference>
<dbReference type="GO" id="GO:0003724">
    <property type="term" value="F:RNA helicase activity"/>
    <property type="evidence" value="ECO:0007669"/>
    <property type="project" value="UniProtKB-EC"/>
</dbReference>
<dbReference type="FunFam" id="3.40.50.300:FF:000079">
    <property type="entry name" value="probable ATP-dependent RNA helicase DDX17"/>
    <property type="match status" value="1"/>
</dbReference>
<feature type="domain" description="DEAD-box RNA helicase Q" evidence="11">
    <location>
        <begin position="275"/>
        <end position="303"/>
    </location>
</feature>
<evidence type="ECO:0000259" key="10">
    <source>
        <dbReference type="PROSITE" id="PS51194"/>
    </source>
</evidence>
<dbReference type="PROSITE" id="PS51195">
    <property type="entry name" value="Q_MOTIF"/>
    <property type="match status" value="1"/>
</dbReference>
<feature type="compositionally biased region" description="Acidic residues" evidence="8">
    <location>
        <begin position="86"/>
        <end position="97"/>
    </location>
</feature>
<dbReference type="Pfam" id="PF00270">
    <property type="entry name" value="DEAD"/>
    <property type="match status" value="1"/>
</dbReference>
<keyword evidence="5" id="KW-0067">ATP-binding</keyword>
<feature type="region of interest" description="Disordered" evidence="8">
    <location>
        <begin position="1"/>
        <end position="22"/>
    </location>
</feature>
<dbReference type="KEGG" id="dpte:113789058"/>
<feature type="compositionally biased region" description="Polar residues" evidence="8">
    <location>
        <begin position="71"/>
        <end position="84"/>
    </location>
</feature>
<dbReference type="OMA" id="FSMDANC"/>
<sequence>MTSRDFRSVPPPKNLNQRQSYTRFEDLNENASKARAQFEARINSGSQFSRRPKFGDFEDEYFEHEDDDGQQYYQSSNKSPMKNTDGNDDDDEEEDPLDAFMAELNKSEQQKTNKTKNNKMVSQQQQQQSSTNKSSSATSDSAKSMATKKSMTDMKGVRQDIEEEDLEESYYKYMESNPMAGVGTFVGDSDDESGTNTIENQIEYDDDGNPIVTSIKKTIDPLPMVYHSQIEYQPFEKNFYNEHEDIAKLTNVECQELRRKLGIRVSGPSPPKPCSSFGHFGFDEPLMKLIRKMEFTTPTPIQAQAIPAALSGRDVIGIAKTGSGKTAAYLWPLLMHIMDQPELKPGDGPIGLILAPTRELSQQIYQEGKKFAKPYGIRVLCAYGGGSKYEQSKDLEQGADIVVATPGRMIDFIKMKATNLLRVTYLVLDEADRMFDMGFEPQVRSICNQVRPDRQTLMFSATFKKKIEKLARDVLNDPIRIVQGDGVGEANQDIKQIVHVFKHGTSQKWDWLIANLVEFTSQGSVLIFVTKKANAQELSTNLETKTNHQPLLLHGDMNQLDRNKVITGFKRKESDVLIATDVAARGLDISHIKTVINYDLALDIDTHTHRIGRTGRAGEQGIAYTLVTEKDKEMVGHLVRNLESANQLVTDDLMNLAMQSQWFRKSRFKQGGDLRSLSSSSSINDNSRRRPKFGLGFGGGGGDGDSEKCETTGSSSSSSIPTETTSTSSFVPSTKSIAEQINQYNQPKQSSSSNTINKSSSSSSSSSNNDRISIMRAAYKSQFRSQFKAASDETSWNKSTNNEKQQQQQQEKMEIKNKKSRWA</sequence>
<accession>A0A6P6XN92</accession>
<dbReference type="InterPro" id="IPR014014">
    <property type="entry name" value="RNA_helicase_DEAD_Q_motif"/>
</dbReference>
<organism evidence="12 13">
    <name type="scientific">Dermatophagoides pteronyssinus</name>
    <name type="common">European house dust mite</name>
    <dbReference type="NCBI Taxonomy" id="6956"/>
    <lineage>
        <taxon>Eukaryota</taxon>
        <taxon>Metazoa</taxon>
        <taxon>Ecdysozoa</taxon>
        <taxon>Arthropoda</taxon>
        <taxon>Chelicerata</taxon>
        <taxon>Arachnida</taxon>
        <taxon>Acari</taxon>
        <taxon>Acariformes</taxon>
        <taxon>Sarcoptiformes</taxon>
        <taxon>Astigmata</taxon>
        <taxon>Psoroptidia</taxon>
        <taxon>Analgoidea</taxon>
        <taxon>Pyroglyphidae</taxon>
        <taxon>Dermatophagoidinae</taxon>
        <taxon>Dermatophagoides</taxon>
    </lineage>
</organism>
<dbReference type="InterPro" id="IPR001650">
    <property type="entry name" value="Helicase_C-like"/>
</dbReference>
<feature type="short sequence motif" description="Q motif" evidence="7">
    <location>
        <begin position="275"/>
        <end position="303"/>
    </location>
</feature>
<dbReference type="CDD" id="cd18787">
    <property type="entry name" value="SF2_C_DEAD"/>
    <property type="match status" value="1"/>
</dbReference>
<feature type="compositionally biased region" description="Low complexity" evidence="8">
    <location>
        <begin position="118"/>
        <end position="149"/>
    </location>
</feature>
<dbReference type="Gene3D" id="3.40.50.300">
    <property type="entry name" value="P-loop containing nucleotide triphosphate hydrolases"/>
    <property type="match status" value="2"/>
</dbReference>
<feature type="compositionally biased region" description="Low complexity" evidence="8">
    <location>
        <begin position="797"/>
        <end position="810"/>
    </location>
</feature>
<dbReference type="GO" id="GO:0016787">
    <property type="term" value="F:hydrolase activity"/>
    <property type="evidence" value="ECO:0007669"/>
    <property type="project" value="UniProtKB-KW"/>
</dbReference>
<dbReference type="SMART" id="SM00487">
    <property type="entry name" value="DEXDc"/>
    <property type="match status" value="1"/>
</dbReference>
<keyword evidence="2" id="KW-0547">Nucleotide-binding</keyword>
<name>A0A6P6XN92_DERPT</name>
<dbReference type="OrthoDB" id="196131at2759"/>
<dbReference type="InterPro" id="IPR027417">
    <property type="entry name" value="P-loop_NTPase"/>
</dbReference>
<evidence type="ECO:0000256" key="3">
    <source>
        <dbReference type="ARBA" id="ARBA00022801"/>
    </source>
</evidence>
<dbReference type="PROSITE" id="PS51194">
    <property type="entry name" value="HELICASE_CTER"/>
    <property type="match status" value="1"/>
</dbReference>
<dbReference type="EC" id="3.6.4.13" evidence="1"/>
<comment type="catalytic activity">
    <reaction evidence="6">
        <text>ATP + H2O = ADP + phosphate + H(+)</text>
        <dbReference type="Rhea" id="RHEA:13065"/>
        <dbReference type="ChEBI" id="CHEBI:15377"/>
        <dbReference type="ChEBI" id="CHEBI:15378"/>
        <dbReference type="ChEBI" id="CHEBI:30616"/>
        <dbReference type="ChEBI" id="CHEBI:43474"/>
        <dbReference type="ChEBI" id="CHEBI:456216"/>
        <dbReference type="EC" id="3.6.4.13"/>
    </reaction>
</comment>
<dbReference type="GO" id="GO:0003676">
    <property type="term" value="F:nucleic acid binding"/>
    <property type="evidence" value="ECO:0007669"/>
    <property type="project" value="InterPro"/>
</dbReference>
<evidence type="ECO:0000256" key="5">
    <source>
        <dbReference type="ARBA" id="ARBA00022840"/>
    </source>
</evidence>
<dbReference type="Proteomes" id="UP000515146">
    <property type="component" value="Unplaced"/>
</dbReference>